<keyword evidence="1" id="KW-0472">Membrane</keyword>
<feature type="non-terminal residue" evidence="2">
    <location>
        <position position="1"/>
    </location>
</feature>
<evidence type="ECO:0000313" key="2">
    <source>
        <dbReference type="EMBL" id="SVC04486.1"/>
    </source>
</evidence>
<feature type="transmembrane region" description="Helical" evidence="1">
    <location>
        <begin position="15"/>
        <end position="36"/>
    </location>
</feature>
<protein>
    <submittedName>
        <fullName evidence="2">Uncharacterized protein</fullName>
    </submittedName>
</protein>
<accession>A0A382IXX0</accession>
<sequence length="47" mass="4795">VIGGLCAVDIRATRMIALMFVASCVTGLVSVSPGWAHGGVSMDNDIC</sequence>
<proteinExistence type="predicted"/>
<name>A0A382IXX0_9ZZZZ</name>
<gene>
    <name evidence="2" type="ORF">METZ01_LOCUS257340</name>
</gene>
<keyword evidence="1" id="KW-1133">Transmembrane helix</keyword>
<dbReference type="AlphaFoldDB" id="A0A382IXX0"/>
<keyword evidence="1" id="KW-0812">Transmembrane</keyword>
<feature type="non-terminal residue" evidence="2">
    <location>
        <position position="47"/>
    </location>
</feature>
<evidence type="ECO:0000256" key="1">
    <source>
        <dbReference type="SAM" id="Phobius"/>
    </source>
</evidence>
<dbReference type="EMBL" id="UINC01070379">
    <property type="protein sequence ID" value="SVC04486.1"/>
    <property type="molecule type" value="Genomic_DNA"/>
</dbReference>
<organism evidence="2">
    <name type="scientific">marine metagenome</name>
    <dbReference type="NCBI Taxonomy" id="408172"/>
    <lineage>
        <taxon>unclassified sequences</taxon>
        <taxon>metagenomes</taxon>
        <taxon>ecological metagenomes</taxon>
    </lineage>
</organism>
<reference evidence="2" key="1">
    <citation type="submission" date="2018-05" db="EMBL/GenBank/DDBJ databases">
        <authorList>
            <person name="Lanie J.A."/>
            <person name="Ng W.-L."/>
            <person name="Kazmierczak K.M."/>
            <person name="Andrzejewski T.M."/>
            <person name="Davidsen T.M."/>
            <person name="Wayne K.J."/>
            <person name="Tettelin H."/>
            <person name="Glass J.I."/>
            <person name="Rusch D."/>
            <person name="Podicherti R."/>
            <person name="Tsui H.-C.T."/>
            <person name="Winkler M.E."/>
        </authorList>
    </citation>
    <scope>NUCLEOTIDE SEQUENCE</scope>
</reference>